<dbReference type="RefSeq" id="WP_379599574.1">
    <property type="nucleotide sequence ID" value="NZ_JBHUDE010000167.1"/>
</dbReference>
<organism evidence="2 3">
    <name type="scientific">Oceanobacillus luteolus</name>
    <dbReference type="NCBI Taxonomy" id="1274358"/>
    <lineage>
        <taxon>Bacteria</taxon>
        <taxon>Bacillati</taxon>
        <taxon>Bacillota</taxon>
        <taxon>Bacilli</taxon>
        <taxon>Bacillales</taxon>
        <taxon>Bacillaceae</taxon>
        <taxon>Oceanobacillus</taxon>
    </lineage>
</organism>
<dbReference type="Proteomes" id="UP001597221">
    <property type="component" value="Unassembled WGS sequence"/>
</dbReference>
<dbReference type="Gene3D" id="3.20.20.70">
    <property type="entry name" value="Aldolase class I"/>
    <property type="match status" value="1"/>
</dbReference>
<evidence type="ECO:0000256" key="1">
    <source>
        <dbReference type="ARBA" id="ARBA00023235"/>
    </source>
</evidence>
<evidence type="ECO:0000313" key="3">
    <source>
        <dbReference type="Proteomes" id="UP001597221"/>
    </source>
</evidence>
<dbReference type="PROSITE" id="PS51440">
    <property type="entry name" value="TIM_2"/>
    <property type="match status" value="1"/>
</dbReference>
<keyword evidence="3" id="KW-1185">Reference proteome</keyword>
<dbReference type="EC" id="5.3.1.1" evidence="2"/>
<comment type="caution">
    <text evidence="2">The sequence shown here is derived from an EMBL/GenBank/DDBJ whole genome shotgun (WGS) entry which is preliminary data.</text>
</comment>
<protein>
    <submittedName>
        <fullName evidence="2">Triose-phosphate isomerase</fullName>
        <ecNumber evidence="2">5.3.1.1</ecNumber>
    </submittedName>
</protein>
<dbReference type="EMBL" id="JBHUDE010000167">
    <property type="protein sequence ID" value="MFD1610091.1"/>
    <property type="molecule type" value="Genomic_DNA"/>
</dbReference>
<dbReference type="SUPFAM" id="SSF51351">
    <property type="entry name" value="Triosephosphate isomerase (TIM)"/>
    <property type="match status" value="1"/>
</dbReference>
<reference evidence="3" key="1">
    <citation type="journal article" date="2019" name="Int. J. Syst. Evol. Microbiol.">
        <title>The Global Catalogue of Microorganisms (GCM) 10K type strain sequencing project: providing services to taxonomists for standard genome sequencing and annotation.</title>
        <authorList>
            <consortium name="The Broad Institute Genomics Platform"/>
            <consortium name="The Broad Institute Genome Sequencing Center for Infectious Disease"/>
            <person name="Wu L."/>
            <person name="Ma J."/>
        </authorList>
    </citation>
    <scope>NUCLEOTIDE SEQUENCE [LARGE SCALE GENOMIC DNA]</scope>
    <source>
        <strain evidence="3">CGMCC 1.12376</strain>
    </source>
</reference>
<accession>A0ABW4HWW2</accession>
<proteinExistence type="predicted"/>
<dbReference type="InterPro" id="IPR013785">
    <property type="entry name" value="Aldolase_TIM"/>
</dbReference>
<dbReference type="InterPro" id="IPR035990">
    <property type="entry name" value="TIM_sf"/>
</dbReference>
<dbReference type="InterPro" id="IPR000652">
    <property type="entry name" value="Triosephosphate_isomerase"/>
</dbReference>
<dbReference type="NCBIfam" id="NF003302">
    <property type="entry name" value="PRK04302.1"/>
    <property type="match status" value="1"/>
</dbReference>
<sequence length="231" mass="24996">MPNKRVKAPFFVVNPKNFLVGEILLDLAQYANQLAEEYHLDILFTAPTAELAILSKECPNLLITSQHMDPIHPGDSMGRISAESLKNVGVQVVVLNHADHPLSVAEIAQTINRAKQVGLQTIVCADSVIEAQALALLNPDILLAEPTSLIGKNQISSRDYVLSTIEQIKEINSNVLVEQGAGIGSEKDVLELLNLGADGVGVTSGIVKAENPKEMMKKMIQVVASFRGERK</sequence>
<dbReference type="GO" id="GO:0004807">
    <property type="term" value="F:triose-phosphate isomerase activity"/>
    <property type="evidence" value="ECO:0007669"/>
    <property type="project" value="UniProtKB-EC"/>
</dbReference>
<dbReference type="Pfam" id="PF00121">
    <property type="entry name" value="TIM"/>
    <property type="match status" value="1"/>
</dbReference>
<keyword evidence="1 2" id="KW-0413">Isomerase</keyword>
<gene>
    <name evidence="2" type="ORF">ACFSBH_20970</name>
</gene>
<name>A0ABW4HWW2_9BACI</name>
<evidence type="ECO:0000313" key="2">
    <source>
        <dbReference type="EMBL" id="MFD1610091.1"/>
    </source>
</evidence>